<protein>
    <recommendedName>
        <fullName evidence="4">F-box domain-containing protein</fullName>
    </recommendedName>
</protein>
<evidence type="ECO:0008006" key="4">
    <source>
        <dbReference type="Google" id="ProtNLM"/>
    </source>
</evidence>
<gene>
    <name evidence="2" type="ORF">AB675_10918</name>
</gene>
<dbReference type="VEuPathDB" id="FungiDB:AB675_10918"/>
<dbReference type="RefSeq" id="XP_017995470.1">
    <property type="nucleotide sequence ID" value="XM_018139720.1"/>
</dbReference>
<dbReference type="Proteomes" id="UP000038010">
    <property type="component" value="Unassembled WGS sequence"/>
</dbReference>
<feature type="compositionally biased region" description="Low complexity" evidence="1">
    <location>
        <begin position="424"/>
        <end position="446"/>
    </location>
</feature>
<reference evidence="2 3" key="1">
    <citation type="submission" date="2015-06" db="EMBL/GenBank/DDBJ databases">
        <title>Draft genome of the ant-associated black yeast Phialophora attae CBS 131958.</title>
        <authorList>
            <person name="Moreno L.F."/>
            <person name="Stielow B.J."/>
            <person name="de Hoog S."/>
            <person name="Vicente V.A."/>
            <person name="Weiss V.A."/>
            <person name="de Vries M."/>
            <person name="Cruz L.M."/>
            <person name="Souza E.M."/>
        </authorList>
    </citation>
    <scope>NUCLEOTIDE SEQUENCE [LARGE SCALE GENOMIC DNA]</scope>
    <source>
        <strain evidence="2 3">CBS 131958</strain>
    </source>
</reference>
<dbReference type="GeneID" id="28731600"/>
<dbReference type="EMBL" id="LFJN01000039">
    <property type="protein sequence ID" value="KPI35507.1"/>
    <property type="molecule type" value="Genomic_DNA"/>
</dbReference>
<name>A0A0N1NXH5_9EURO</name>
<evidence type="ECO:0000256" key="1">
    <source>
        <dbReference type="SAM" id="MobiDB-lite"/>
    </source>
</evidence>
<organism evidence="2 3">
    <name type="scientific">Cyphellophora attinorum</name>
    <dbReference type="NCBI Taxonomy" id="1664694"/>
    <lineage>
        <taxon>Eukaryota</taxon>
        <taxon>Fungi</taxon>
        <taxon>Dikarya</taxon>
        <taxon>Ascomycota</taxon>
        <taxon>Pezizomycotina</taxon>
        <taxon>Eurotiomycetes</taxon>
        <taxon>Chaetothyriomycetidae</taxon>
        <taxon>Chaetothyriales</taxon>
        <taxon>Cyphellophoraceae</taxon>
        <taxon>Cyphellophora</taxon>
    </lineage>
</organism>
<feature type="compositionally biased region" description="Polar residues" evidence="1">
    <location>
        <begin position="406"/>
        <end position="423"/>
    </location>
</feature>
<dbReference type="AlphaFoldDB" id="A0A0N1NXH5"/>
<accession>A0A0N1NXH5</accession>
<dbReference type="STRING" id="1664694.A0A0N1NXH5"/>
<evidence type="ECO:0000313" key="3">
    <source>
        <dbReference type="Proteomes" id="UP000038010"/>
    </source>
</evidence>
<sequence>MYTYTSSQTQRQDPPTPYNIPSLGAAGGRLAPTLGAIIPGSILIGRPEFLPLNLVAHILAYLEDDPATLAVLCRTKKVLYYMALPLLWKNVTLRNHSTARRRKRTCDGDMKEVPDGLGGASPFAMGLNALVTHPNAGKLVRRLRFEDADDSHFVRDDETEACLRIGRISESAMILNICIRAALDKCHDLEDFDWNLCSRLMPTVYDGLSSSSNLKSLHIRMPSLRTPQPTTNVPAMKALRRLVITDYDPLCFPDDVSNLIYEAQQLEDLQVHFSPRMREAGEPSVQLTHLMRKNIMNERKLVLKRLGVYNFFGKPEAELTTKAANIATVEEFTSINSFGKDEGDTNDLASTFVDHGWTEGDAILMPNLKVWRVDQLHRGHLKSLRTKRGLKSIYLLNARHGQSYPSPYNMSSTSGSTSDITMDSTQTSTNSFSSSSGLTRSPSTRSAPTLRGGLQDLYLDTICKFSGSSLQHLIFPHKWTINAAMVAKLIRACPNLTQLSACIECSDVEFTTILLPFLRRLTAVRVSISPTTRPDCNMMTPEERDRHLDTEDFTMLLREWLSGEGYDQLRWVGMGERVWEAGGWEEVEVLSGSEMTGEGQASRNPETVMKRRVRRAQLEEVKDLEIWRMDSLDVI</sequence>
<proteinExistence type="predicted"/>
<feature type="region of interest" description="Disordered" evidence="1">
    <location>
        <begin position="406"/>
        <end position="448"/>
    </location>
</feature>
<dbReference type="OrthoDB" id="5311681at2759"/>
<keyword evidence="3" id="KW-1185">Reference proteome</keyword>
<comment type="caution">
    <text evidence="2">The sequence shown here is derived from an EMBL/GenBank/DDBJ whole genome shotgun (WGS) entry which is preliminary data.</text>
</comment>
<evidence type="ECO:0000313" key="2">
    <source>
        <dbReference type="EMBL" id="KPI35507.1"/>
    </source>
</evidence>